<reference evidence="19" key="1">
    <citation type="submission" date="2025-08" db="UniProtKB">
        <authorList>
            <consortium name="Ensembl"/>
        </authorList>
    </citation>
    <scope>IDENTIFICATION</scope>
</reference>
<evidence type="ECO:0000256" key="14">
    <source>
        <dbReference type="ARBA" id="ARBA00042095"/>
    </source>
</evidence>
<dbReference type="GeneTree" id="ENSGT00950000182919"/>
<keyword evidence="6" id="KW-1000">Mitochondrion outer membrane</keyword>
<evidence type="ECO:0000256" key="9">
    <source>
        <dbReference type="ARBA" id="ARBA00022989"/>
    </source>
</evidence>
<protein>
    <recommendedName>
        <fullName evidence="13">Metaxin-1</fullName>
    </recommendedName>
    <alternativeName>
        <fullName evidence="14">Mitochondrial outer membrane import complex protein 1</fullName>
    </alternativeName>
</protein>
<dbReference type="InterPro" id="IPR019564">
    <property type="entry name" value="Sam37/metaxin_N"/>
</dbReference>
<evidence type="ECO:0000256" key="5">
    <source>
        <dbReference type="ARBA" id="ARBA00022692"/>
    </source>
</evidence>
<sequence>LGAQTAAAGVLAAAFTSSPELTLPALGASAHTCPLPQARVRSDVSITGNMPQFFFFQKFNADYDLSAKEGADSLAFISLMDEKLKPALIYTFWIEPKNYVDVTRRWFAEHLPFPLNFFLPGRMLADLLSGSPTGTKPASPLCLSFLLQLYRDATECLNLLSQRLGSQKFFFGDSPSSLDAYVFGHLAPILRCKLPNGKLQQHLKSLDNLANFCSNILLLYFPRDGRALLPVCLLRRLQSDVAPPAGRWRLRQRPQQAAKAAALRCGGPGRHAELRPPHRHRVHPARPAGGAGGAARPGGHGVPRRGRGRLRTQAVPGLEPFRTDRV</sequence>
<dbReference type="PANTHER" id="PTHR12289:SF34">
    <property type="entry name" value="METAXIN-1"/>
    <property type="match status" value="1"/>
</dbReference>
<dbReference type="Pfam" id="PF10568">
    <property type="entry name" value="Tom37"/>
    <property type="match status" value="1"/>
</dbReference>
<name>A0A8C7WXG4_9TELE</name>
<keyword evidence="10" id="KW-0496">Mitochondrion</keyword>
<keyword evidence="5" id="KW-0812">Transmembrane</keyword>
<reference evidence="19" key="2">
    <citation type="submission" date="2025-09" db="UniProtKB">
        <authorList>
            <consortium name="Ensembl"/>
        </authorList>
    </citation>
    <scope>IDENTIFICATION</scope>
</reference>
<evidence type="ECO:0000256" key="16">
    <source>
        <dbReference type="SAM" id="MobiDB-lite"/>
    </source>
</evidence>
<keyword evidence="7" id="KW-0832">Ubl conjugation</keyword>
<keyword evidence="4" id="KW-1017">Isopeptide bond</keyword>
<keyword evidence="9" id="KW-1133">Transmembrane helix</keyword>
<evidence type="ECO:0000256" key="11">
    <source>
        <dbReference type="ARBA" id="ARBA00023136"/>
    </source>
</evidence>
<evidence type="ECO:0000313" key="20">
    <source>
        <dbReference type="Proteomes" id="UP000694383"/>
    </source>
</evidence>
<evidence type="ECO:0000256" key="3">
    <source>
        <dbReference type="ARBA" id="ARBA00022448"/>
    </source>
</evidence>
<dbReference type="PANTHER" id="PTHR12289">
    <property type="entry name" value="METAXIN RELATED"/>
    <property type="match status" value="1"/>
</dbReference>
<accession>A0A8C7WXG4</accession>
<evidence type="ECO:0000256" key="15">
    <source>
        <dbReference type="ARBA" id="ARBA00046575"/>
    </source>
</evidence>
<dbReference type="Proteomes" id="UP000694383">
    <property type="component" value="Unplaced"/>
</dbReference>
<dbReference type="GO" id="GO:0001401">
    <property type="term" value="C:SAM complex"/>
    <property type="evidence" value="ECO:0007669"/>
    <property type="project" value="InterPro"/>
</dbReference>
<evidence type="ECO:0000256" key="7">
    <source>
        <dbReference type="ARBA" id="ARBA00022843"/>
    </source>
</evidence>
<feature type="domain" description="Mitochondrial outer membrane transport complex Sam37/metaxin N-terminal" evidence="17">
    <location>
        <begin position="18"/>
        <end position="123"/>
    </location>
</feature>
<dbReference type="SUPFAM" id="SSF47616">
    <property type="entry name" value="GST C-terminal domain-like"/>
    <property type="match status" value="1"/>
</dbReference>
<dbReference type="GO" id="GO:0007005">
    <property type="term" value="P:mitochondrion organization"/>
    <property type="evidence" value="ECO:0007669"/>
    <property type="project" value="TreeGrafter"/>
</dbReference>
<evidence type="ECO:0000256" key="1">
    <source>
        <dbReference type="ARBA" id="ARBA00004294"/>
    </source>
</evidence>
<evidence type="ECO:0000313" key="19">
    <source>
        <dbReference type="Ensembl" id="ENSOSIP00000004852.1"/>
    </source>
</evidence>
<keyword evidence="3" id="KW-0813">Transport</keyword>
<evidence type="ECO:0000259" key="18">
    <source>
        <dbReference type="Pfam" id="PF17171"/>
    </source>
</evidence>
<keyword evidence="11" id="KW-0472">Membrane</keyword>
<evidence type="ECO:0000256" key="10">
    <source>
        <dbReference type="ARBA" id="ARBA00023128"/>
    </source>
</evidence>
<feature type="compositionally biased region" description="Gly residues" evidence="16">
    <location>
        <begin position="289"/>
        <end position="301"/>
    </location>
</feature>
<proteinExistence type="inferred from homology"/>
<dbReference type="Pfam" id="PF17171">
    <property type="entry name" value="GST_C_6"/>
    <property type="match status" value="1"/>
</dbReference>
<dbReference type="Ensembl" id="ENSOSIT00000005185.1">
    <property type="protein sequence ID" value="ENSOSIP00000004852.1"/>
    <property type="gene ID" value="ENSOSIG00000003315.1"/>
</dbReference>
<dbReference type="GO" id="GO:0015031">
    <property type="term" value="P:protein transport"/>
    <property type="evidence" value="ECO:0007669"/>
    <property type="project" value="UniProtKB-KW"/>
</dbReference>
<comment type="function">
    <text evidence="12">Involved in transport of proteins into the mitochondrion. Essential for embryonic development.</text>
</comment>
<feature type="region of interest" description="Disordered" evidence="16">
    <location>
        <begin position="264"/>
        <end position="326"/>
    </location>
</feature>
<dbReference type="InterPro" id="IPR033468">
    <property type="entry name" value="Metaxin_GST"/>
</dbReference>
<evidence type="ECO:0000259" key="17">
    <source>
        <dbReference type="Pfam" id="PF10568"/>
    </source>
</evidence>
<evidence type="ECO:0000256" key="8">
    <source>
        <dbReference type="ARBA" id="ARBA00022927"/>
    </source>
</evidence>
<comment type="subcellular location">
    <subcellularLocation>
        <location evidence="1">Mitochondrion outer membrane</location>
    </subcellularLocation>
</comment>
<comment type="similarity">
    <text evidence="2">Belongs to the metaxin family.</text>
</comment>
<keyword evidence="8" id="KW-0653">Protein transport</keyword>
<evidence type="ECO:0000256" key="12">
    <source>
        <dbReference type="ARBA" id="ARBA00037753"/>
    </source>
</evidence>
<feature type="domain" description="Metaxin glutathione S-transferase" evidence="18">
    <location>
        <begin position="153"/>
        <end position="216"/>
    </location>
</feature>
<dbReference type="AlphaFoldDB" id="A0A8C7WXG4"/>
<evidence type="ECO:0000256" key="4">
    <source>
        <dbReference type="ARBA" id="ARBA00022499"/>
    </source>
</evidence>
<dbReference type="InterPro" id="IPR036282">
    <property type="entry name" value="Glutathione-S-Trfase_C_sf"/>
</dbReference>
<comment type="subunit">
    <text evidence="15">Interacts with MTX2/metaxin-2. Associates with the mitochondrial contact site and cristae organizing system (MICOS) complex, composed of at least MICOS10/MIC10, CHCHD3/MIC19, CHCHD6/MIC25, APOOL/MIC27, IMMT/MIC60, APOO/MIC23/MIC26 and QIL1/MIC13. This complex was also known under the names MINOS or MitOS complex. The MICOS complex associates with mitochondrial outer membrane proteins SAMM50, MTX1 and MTX2 (together described as components of the mitochondrial outer membrane sorting assembly machinery (SAM) complex) and DNAJC11, mitochondrial inner membrane protein TMEM11 and with HSPA9. The MICOS and SAM complexes together with DNAJC11 are part of a large protein complex spanning both membranes termed the mitochondrial intermembrane space bridging (MIB) complex. Interacts with ARMC1.</text>
</comment>
<evidence type="ECO:0000256" key="2">
    <source>
        <dbReference type="ARBA" id="ARBA00009170"/>
    </source>
</evidence>
<evidence type="ECO:0000256" key="6">
    <source>
        <dbReference type="ARBA" id="ARBA00022787"/>
    </source>
</evidence>
<evidence type="ECO:0000256" key="13">
    <source>
        <dbReference type="ARBA" id="ARBA00039748"/>
    </source>
</evidence>
<organism evidence="19 20">
    <name type="scientific">Oryzias sinensis</name>
    <name type="common">Chinese medaka</name>
    <dbReference type="NCBI Taxonomy" id="183150"/>
    <lineage>
        <taxon>Eukaryota</taxon>
        <taxon>Metazoa</taxon>
        <taxon>Chordata</taxon>
        <taxon>Craniata</taxon>
        <taxon>Vertebrata</taxon>
        <taxon>Euteleostomi</taxon>
        <taxon>Actinopterygii</taxon>
        <taxon>Neopterygii</taxon>
        <taxon>Teleostei</taxon>
        <taxon>Neoteleostei</taxon>
        <taxon>Acanthomorphata</taxon>
        <taxon>Ovalentaria</taxon>
        <taxon>Atherinomorphae</taxon>
        <taxon>Beloniformes</taxon>
        <taxon>Adrianichthyidae</taxon>
        <taxon>Oryziinae</taxon>
        <taxon>Oryzias</taxon>
    </lineage>
</organism>
<dbReference type="CDD" id="cd03212">
    <property type="entry name" value="GST_C_Metaxin1_3"/>
    <property type="match status" value="1"/>
</dbReference>
<keyword evidence="20" id="KW-1185">Reference proteome</keyword>
<dbReference type="InterPro" id="IPR050931">
    <property type="entry name" value="Mito_Protein_Transport_Metaxin"/>
</dbReference>